<protein>
    <submittedName>
        <fullName evidence="2">ABC transmembrane type-1 domain-containing protein</fullName>
    </submittedName>
</protein>
<keyword evidence="1" id="KW-1185">Reference proteome</keyword>
<sequence>MPRSLDIAITESHLQGVSVYRPSSENEYRRKYRRLNRVWSDIARTADLPKPVSTRLRCYLPVCPLLYVLVKTHKLLPDTLSSLNNLDFQVHPIISSVGGLTDRVSWLLNLVLAQLLAFISAHLSNTMKFLDQLRQARVRKNHVIDSFDANSLNTDVSDGDATQATHELLNTHAGSINMYRLSVSQVMTLVKDCLDCSIFR</sequence>
<evidence type="ECO:0000313" key="2">
    <source>
        <dbReference type="WBParaSite" id="HCON_00145710-00001"/>
    </source>
</evidence>
<dbReference type="WBParaSite" id="HCON_00145710-00001">
    <property type="protein sequence ID" value="HCON_00145710-00001"/>
    <property type="gene ID" value="HCON_00145710"/>
</dbReference>
<dbReference type="AlphaFoldDB" id="A0A7I5ECT4"/>
<name>A0A7I5ECT4_HAECO</name>
<proteinExistence type="predicted"/>
<dbReference type="Proteomes" id="UP000025227">
    <property type="component" value="Unplaced"/>
</dbReference>
<dbReference type="OrthoDB" id="5841191at2759"/>
<organism evidence="1 2">
    <name type="scientific">Haemonchus contortus</name>
    <name type="common">Barber pole worm</name>
    <dbReference type="NCBI Taxonomy" id="6289"/>
    <lineage>
        <taxon>Eukaryota</taxon>
        <taxon>Metazoa</taxon>
        <taxon>Ecdysozoa</taxon>
        <taxon>Nematoda</taxon>
        <taxon>Chromadorea</taxon>
        <taxon>Rhabditida</taxon>
        <taxon>Rhabditina</taxon>
        <taxon>Rhabditomorpha</taxon>
        <taxon>Strongyloidea</taxon>
        <taxon>Trichostrongylidae</taxon>
        <taxon>Haemonchus</taxon>
    </lineage>
</organism>
<reference evidence="2" key="1">
    <citation type="submission" date="2020-12" db="UniProtKB">
        <authorList>
            <consortium name="WormBaseParasite"/>
        </authorList>
    </citation>
    <scope>IDENTIFICATION</scope>
    <source>
        <strain evidence="2">MHco3</strain>
    </source>
</reference>
<evidence type="ECO:0000313" key="1">
    <source>
        <dbReference type="Proteomes" id="UP000025227"/>
    </source>
</evidence>
<dbReference type="OMA" id="YRACTEK"/>
<accession>A0A7I5ECT4</accession>